<proteinExistence type="predicted"/>
<dbReference type="Gene3D" id="1.10.287.470">
    <property type="entry name" value="Helix hairpin bin"/>
    <property type="match status" value="1"/>
</dbReference>
<sequence>MVKSAFFVKPRGWITSVTVITVAILTGSSATYFLLRFRGNSPAPAAIYSPSKISPTAISARGYLEPKGEVIKISAPAFMEGTRVAQLLVKQGDHLKNGQIIAILDNHERLQAALTQAEAQRKISEARLAQVKAGAKQGDVAAQDARFQKTRAELRGQIATQQATIASLEAELQGETSARKATIERIRAELINAQTDCRRYQTLYLDGAVPEQERDRFCLQAETIAKSLQEAEANLNRIERTMKQRIQEAKANLDRTRTTLAQEIKANQAALEAVAEVRPVDVQVAEAQLISDQALVKRARAELNLAYVKAPKSGQILKIRTWPGEVVGNEGIVDLGETGEMYVRAEVYETDIQRVRVGQTATIRSDGLAGELTGVVSEIGLQVGRQNVLGTDPVADADARVVEVKIRLTPESSTQVSGLSNLEVTVVIEDSNAQNQGETK</sequence>
<reference evidence="2" key="1">
    <citation type="submission" date="2017-12" db="EMBL/GenBank/DDBJ databases">
        <title>Improved Draft Genome Sequence of Microcystis aeruginosa NIES-298, a Microcystin-Producing Cyanobacterium from Lake Kasumigaura, Japan.</title>
        <authorList>
            <person name="Yamaguchi H."/>
            <person name="Suzuki S."/>
            <person name="Kawachi M."/>
        </authorList>
    </citation>
    <scope>NUCLEOTIDE SEQUENCE [LARGE SCALE GENOMIC DNA]</scope>
    <source>
        <strain evidence="2">NIES-298</strain>
    </source>
</reference>
<dbReference type="InterPro" id="IPR014315">
    <property type="entry name" value="ABC_heterocyst_DevB"/>
</dbReference>
<dbReference type="NCBIfam" id="TIGR02971">
    <property type="entry name" value="heterocyst_DevB"/>
    <property type="match status" value="1"/>
</dbReference>
<comment type="caution">
    <text evidence="1">The sequence shown here is derived from an EMBL/GenBank/DDBJ whole genome shotgun (WGS) entry which is preliminary data.</text>
</comment>
<dbReference type="RefSeq" id="WP_002753531.1">
    <property type="nucleotide sequence ID" value="NZ_BEIU01000018.1"/>
</dbReference>
<dbReference type="EMBL" id="BEYQ01000006">
    <property type="protein sequence ID" value="GBD53076.1"/>
    <property type="molecule type" value="Genomic_DNA"/>
</dbReference>
<dbReference type="Gene3D" id="2.40.30.170">
    <property type="match status" value="1"/>
</dbReference>
<evidence type="ECO:0000313" key="1">
    <source>
        <dbReference type="EMBL" id="GBD53076.1"/>
    </source>
</evidence>
<dbReference type="AlphaFoldDB" id="A0A2H6BSC3"/>
<dbReference type="SUPFAM" id="SSF111369">
    <property type="entry name" value="HlyD-like secretion proteins"/>
    <property type="match status" value="1"/>
</dbReference>
<dbReference type="Gene3D" id="2.40.50.100">
    <property type="match status" value="1"/>
</dbReference>
<dbReference type="GO" id="GO:1990281">
    <property type="term" value="C:efflux pump complex"/>
    <property type="evidence" value="ECO:0007669"/>
    <property type="project" value="TreeGrafter"/>
</dbReference>
<protein>
    <submittedName>
        <fullName evidence="1">Glycolipid ABC transporter membrane protein</fullName>
    </submittedName>
</protein>
<dbReference type="PANTHER" id="PTHR30469">
    <property type="entry name" value="MULTIDRUG RESISTANCE PROTEIN MDTA"/>
    <property type="match status" value="1"/>
</dbReference>
<dbReference type="GO" id="GO:0015562">
    <property type="term" value="F:efflux transmembrane transporter activity"/>
    <property type="evidence" value="ECO:0007669"/>
    <property type="project" value="TreeGrafter"/>
</dbReference>
<evidence type="ECO:0000313" key="2">
    <source>
        <dbReference type="Proteomes" id="UP000236321"/>
    </source>
</evidence>
<name>A0A2H6BSC3_MICAE</name>
<accession>A0A2H6BSC3</accession>
<gene>
    <name evidence="1" type="primary">devB</name>
    <name evidence="1" type="ORF">BGM30_21690</name>
</gene>
<dbReference type="PANTHER" id="PTHR30469:SF15">
    <property type="entry name" value="HLYD FAMILY OF SECRETION PROTEINS"/>
    <property type="match status" value="1"/>
</dbReference>
<dbReference type="Proteomes" id="UP000236321">
    <property type="component" value="Unassembled WGS sequence"/>
</dbReference>
<dbReference type="PRINTS" id="PR01490">
    <property type="entry name" value="RTXTOXIND"/>
</dbReference>
<organism evidence="1 2">
    <name type="scientific">Microcystis aeruginosa NIES-298</name>
    <dbReference type="NCBI Taxonomy" id="449468"/>
    <lineage>
        <taxon>Bacteria</taxon>
        <taxon>Bacillati</taxon>
        <taxon>Cyanobacteriota</taxon>
        <taxon>Cyanophyceae</taxon>
        <taxon>Oscillatoriophycideae</taxon>
        <taxon>Chroococcales</taxon>
        <taxon>Microcystaceae</taxon>
        <taxon>Microcystis</taxon>
    </lineage>
</organism>